<organism evidence="2 3">
    <name type="scientific">Undibacterium hunanense</name>
    <dbReference type="NCBI Taxonomy" id="2762292"/>
    <lineage>
        <taxon>Bacteria</taxon>
        <taxon>Pseudomonadati</taxon>
        <taxon>Pseudomonadota</taxon>
        <taxon>Betaproteobacteria</taxon>
        <taxon>Burkholderiales</taxon>
        <taxon>Oxalobacteraceae</taxon>
        <taxon>Undibacterium</taxon>
    </lineage>
</organism>
<name>A0ABR6ZXD5_9BURK</name>
<dbReference type="Proteomes" id="UP000650424">
    <property type="component" value="Unassembled WGS sequence"/>
</dbReference>
<evidence type="ECO:0000313" key="2">
    <source>
        <dbReference type="EMBL" id="MBC3920502.1"/>
    </source>
</evidence>
<feature type="domain" description="DUF4214" evidence="1">
    <location>
        <begin position="38"/>
        <end position="90"/>
    </location>
</feature>
<protein>
    <submittedName>
        <fullName evidence="2">DUF4214 domain-containing protein</fullName>
    </submittedName>
</protein>
<proteinExistence type="predicted"/>
<accession>A0ABR6ZXD5</accession>
<dbReference type="RefSeq" id="WP_186950102.1">
    <property type="nucleotide sequence ID" value="NZ_JACOGF010000016.1"/>
</dbReference>
<dbReference type="InterPro" id="IPR025282">
    <property type="entry name" value="DUF4214"/>
</dbReference>
<reference evidence="2 3" key="1">
    <citation type="submission" date="2020-08" db="EMBL/GenBank/DDBJ databases">
        <title>Novel species isolated from subtropical streams in China.</title>
        <authorList>
            <person name="Lu H."/>
        </authorList>
    </citation>
    <scope>NUCLEOTIDE SEQUENCE [LARGE SCALE GENOMIC DNA]</scope>
    <source>
        <strain evidence="2 3">CY18W</strain>
    </source>
</reference>
<sequence length="616" mass="61069">MATASDIQNLYIAYFNRPADVAGLAYWQTSSLSLVQIAQSFSQQAEYASVFSSSTTRQIVNSLYINMFNHSADAAGLNYWESQIYSGAVSFGGAAIAILNGALGSDQIAIQAKNTTAAAFTSAMVNNAQAQAAYNSTNGSFGFAKTWLAGVVDASTSVAATGALATTTNNYKTTGGDTVVLGAGTQTLNFYNTSGNEVAVIGGTSQTVNQVAKTPGTLTVNTSNNNTVGLAVNGTNAMGGTNITLTDAGKSSLSAAALNGVGTVNLFAGNGEVLMLSPSATLTVNQATAAATLNVNTAQNVTVNQASTSDIILGGVANYTVTGGTTGAITANGTGGSLKVIDTANNHTITSSVATTIDASVGAGTAGYHADTLAGSGNFTVIGAGFQNINVIDGGLAGSLNVVTAGTNMVGYFEGTGGNAAVSFTLGGTGMVSIYTNTSHITTVNGVSGVNNFVSIGGTGTITYNAAPTGNSLLFAGGSNITSINLSATGNGLDDIHLNSGGGVNLGSVTTGLTTITNFKASGADKIHWGASATSLSTMTIASSDLASLAANIQANVGSLTANDGKAFIITVANGAAAGTYLYQHANASSSVAVNDLIVKLVGAGTIVASDLMGGY</sequence>
<keyword evidence="3" id="KW-1185">Reference proteome</keyword>
<comment type="caution">
    <text evidence="2">The sequence shown here is derived from an EMBL/GenBank/DDBJ whole genome shotgun (WGS) entry which is preliminary data.</text>
</comment>
<gene>
    <name evidence="2" type="ORF">H8L32_23765</name>
</gene>
<dbReference type="EMBL" id="JACOGF010000016">
    <property type="protein sequence ID" value="MBC3920502.1"/>
    <property type="molecule type" value="Genomic_DNA"/>
</dbReference>
<evidence type="ECO:0000259" key="1">
    <source>
        <dbReference type="Pfam" id="PF13946"/>
    </source>
</evidence>
<dbReference type="Pfam" id="PF13946">
    <property type="entry name" value="DUF4214"/>
    <property type="match status" value="1"/>
</dbReference>
<evidence type="ECO:0000313" key="3">
    <source>
        <dbReference type="Proteomes" id="UP000650424"/>
    </source>
</evidence>